<protein>
    <submittedName>
        <fullName evidence="2">Ribonuclease III domain-containing protein</fullName>
    </submittedName>
</protein>
<reference evidence="2 3" key="1">
    <citation type="submission" date="2020-01" db="EMBL/GenBank/DDBJ databases">
        <authorList>
            <consortium name="DOE Joint Genome Institute"/>
            <person name="Haridas S."/>
            <person name="Albert R."/>
            <person name="Binder M."/>
            <person name="Bloem J."/>
            <person name="Labutti K."/>
            <person name="Salamov A."/>
            <person name="Andreopoulos B."/>
            <person name="Baker S.E."/>
            <person name="Barry K."/>
            <person name="Bills G."/>
            <person name="Bluhm B.H."/>
            <person name="Cannon C."/>
            <person name="Castanera R."/>
            <person name="Culley D.E."/>
            <person name="Daum C."/>
            <person name="Ezra D."/>
            <person name="Gonzalez J.B."/>
            <person name="Henrissat B."/>
            <person name="Kuo A."/>
            <person name="Liang C."/>
            <person name="Lipzen A."/>
            <person name="Lutzoni F."/>
            <person name="Magnuson J."/>
            <person name="Mondo S."/>
            <person name="Nolan M."/>
            <person name="Ohm R."/>
            <person name="Pangilinan J."/>
            <person name="Park H.-J.H."/>
            <person name="Ramirez L."/>
            <person name="Alfaro M."/>
            <person name="Sun H."/>
            <person name="Tritt A."/>
            <person name="Yoshinaga Y."/>
            <person name="Zwiers L.-H.L."/>
            <person name="Turgeon B.G."/>
            <person name="Goodwin S.B."/>
            <person name="Spatafora J.W."/>
            <person name="Crous P.W."/>
            <person name="Grigoriev I.V."/>
        </authorList>
    </citation>
    <scope>NUCLEOTIDE SEQUENCE [LARGE SCALE GENOMIC DNA]</scope>
    <source>
        <strain evidence="2 3">CBS 611.86</strain>
    </source>
</reference>
<keyword evidence="3" id="KW-1185">Reference proteome</keyword>
<evidence type="ECO:0000313" key="2">
    <source>
        <dbReference type="EMBL" id="KAF2874357.1"/>
    </source>
</evidence>
<dbReference type="EMBL" id="JAADJZ010000006">
    <property type="protein sequence ID" value="KAF2874357.1"/>
    <property type="molecule type" value="Genomic_DNA"/>
</dbReference>
<accession>A0A7C8I9Z8</accession>
<dbReference type="GO" id="GO:0006396">
    <property type="term" value="P:RNA processing"/>
    <property type="evidence" value="ECO:0007669"/>
    <property type="project" value="InterPro"/>
</dbReference>
<dbReference type="AlphaFoldDB" id="A0A7C8I9Z8"/>
<feature type="domain" description="RNase III" evidence="1">
    <location>
        <begin position="7"/>
        <end position="137"/>
    </location>
</feature>
<gene>
    <name evidence="2" type="ORF">BDV95DRAFT_604541</name>
</gene>
<sequence>MNANENIAMAEQILAYTFNDKLLCAEALQMAAPTTFLVVNNNFEGVKNNKRLAVLGDVALAQALCKMWYQATDGAGQLQPPGAWTELRNDILGNANLSRVGESLGLGRIIVMSEGNGGHASPRMLATTVEAMAGAVY</sequence>
<organism evidence="2 3">
    <name type="scientific">Massariosphaeria phaeospora</name>
    <dbReference type="NCBI Taxonomy" id="100035"/>
    <lineage>
        <taxon>Eukaryota</taxon>
        <taxon>Fungi</taxon>
        <taxon>Dikarya</taxon>
        <taxon>Ascomycota</taxon>
        <taxon>Pezizomycotina</taxon>
        <taxon>Dothideomycetes</taxon>
        <taxon>Pleosporomycetidae</taxon>
        <taxon>Pleosporales</taxon>
        <taxon>Pleosporales incertae sedis</taxon>
        <taxon>Massariosphaeria</taxon>
    </lineage>
</organism>
<dbReference type="OrthoDB" id="67027at2759"/>
<dbReference type="PROSITE" id="PS50142">
    <property type="entry name" value="RNASE_3_2"/>
    <property type="match status" value="1"/>
</dbReference>
<dbReference type="Pfam" id="PF14622">
    <property type="entry name" value="Ribonucleas_3_3"/>
    <property type="match status" value="1"/>
</dbReference>
<dbReference type="InterPro" id="IPR000999">
    <property type="entry name" value="RNase_III_dom"/>
</dbReference>
<proteinExistence type="predicted"/>
<name>A0A7C8I9Z8_9PLEO</name>
<dbReference type="GO" id="GO:0004525">
    <property type="term" value="F:ribonuclease III activity"/>
    <property type="evidence" value="ECO:0007669"/>
    <property type="project" value="InterPro"/>
</dbReference>
<dbReference type="SUPFAM" id="SSF69065">
    <property type="entry name" value="RNase III domain-like"/>
    <property type="match status" value="1"/>
</dbReference>
<dbReference type="CDD" id="cd00593">
    <property type="entry name" value="RIBOc"/>
    <property type="match status" value="1"/>
</dbReference>
<comment type="caution">
    <text evidence="2">The sequence shown here is derived from an EMBL/GenBank/DDBJ whole genome shotgun (WGS) entry which is preliminary data.</text>
</comment>
<dbReference type="Gene3D" id="1.10.1520.10">
    <property type="entry name" value="Ribonuclease III domain"/>
    <property type="match status" value="1"/>
</dbReference>
<dbReference type="InterPro" id="IPR036389">
    <property type="entry name" value="RNase_III_sf"/>
</dbReference>
<evidence type="ECO:0000313" key="3">
    <source>
        <dbReference type="Proteomes" id="UP000481861"/>
    </source>
</evidence>
<dbReference type="Proteomes" id="UP000481861">
    <property type="component" value="Unassembled WGS sequence"/>
</dbReference>
<evidence type="ECO:0000259" key="1">
    <source>
        <dbReference type="PROSITE" id="PS50142"/>
    </source>
</evidence>